<evidence type="ECO:0000313" key="9">
    <source>
        <dbReference type="Proteomes" id="UP000319462"/>
    </source>
</evidence>
<keyword evidence="2 7" id="KW-0812">Transmembrane</keyword>
<evidence type="ECO:0000256" key="6">
    <source>
        <dbReference type="SAM" id="MobiDB-lite"/>
    </source>
</evidence>
<dbReference type="Pfam" id="PF08637">
    <property type="entry name" value="NCA2"/>
    <property type="match status" value="2"/>
</dbReference>
<feature type="region of interest" description="Disordered" evidence="6">
    <location>
        <begin position="354"/>
        <end position="400"/>
    </location>
</feature>
<keyword evidence="4" id="KW-0496">Mitochondrion</keyword>
<dbReference type="EMBL" id="LS997632">
    <property type="protein sequence ID" value="SYZ69206.1"/>
    <property type="molecule type" value="Genomic_DNA"/>
</dbReference>
<dbReference type="GO" id="GO:0005741">
    <property type="term" value="C:mitochondrial outer membrane"/>
    <property type="evidence" value="ECO:0007669"/>
    <property type="project" value="TreeGrafter"/>
</dbReference>
<feature type="region of interest" description="Disordered" evidence="6">
    <location>
        <begin position="756"/>
        <end position="818"/>
    </location>
</feature>
<dbReference type="InterPro" id="IPR013946">
    <property type="entry name" value="NCA2-like"/>
</dbReference>
<dbReference type="PANTHER" id="PTHR28234">
    <property type="entry name" value="NUCLEAR CONTROL OF ATPASE PROTEIN 2"/>
    <property type="match status" value="1"/>
</dbReference>
<sequence>MNAHGVDVRTPIFYCHSFANALEAQSGKVYACLTHTPLIAEHLPRGAVSGALIEQYAAAHLHTLEDLEKLLRTILDETSSSNAGLYRTPASTCEDGGGELNTNILSQPSALLPRGTAPAEVGVSGEEAATVDSRPLRGDADTRRVQPSYPCEGGECTAVHEAHTSPCKLPRSVSFTADPSRTAPSIAAARFNTPEGSAATGDSVRGTAPQLWERLSRWVRRLHRRGSLLFLKDKVLSADGQARRPDSVPAAPLPHWNSSISVGAVVANSTVARVWRSRVPEWVRAAFAPTSTLAATPVSTSISAAQSVRWLHPPVPVHSVSPCGSATVSQRVETRQKTSPDAVAITQSSRLLSTRDLYDGNNTGDGRDHQEDCNDGGAASSHLTQMPRKYTRGPSPMESGAARMSLGIQSIPEAFTSTASHTNVCKKANTSTADARWEHPTYSPSKMMSMSPTATCGVTENGTNPPVSPPPTAASLGDVHGTRPNDSGVRGEHFDERALLLQRHDGGGSRASGGAVDTSSDLRSARHSNSFNHPWNGADAQAPQVQSSATFALRRSTSVANCRDKHAYAVELTGWLHLLVWVRWQVIHFLRDLSGVQSFVAWSAWYWSWAQEHPRQAAFHQALSSASFWRGLWSHGLHAKLNHVQYEISRHMFTLKSVFQLIVSYIGAAYRALEQLNTLVMQVQRSCEVMMSPMAAAVSAPVVRAPAAAVGSNFTASPVLTNDANAHRGGGGGGDDFNSNPNSMFWSPVMAGMSGGGSPLVHGPRSRAGSPHRASQSSFVGAAAPATPYTHHGLDDESEHKSATSILEEEAEAASPLHGMDELRRAVWSMLQELKAMLCPDGLPLDVLGGSDQVRFPWSGGGGIGGGPSVAGLPTATTARPEAQGGLHQSRENALLGVSTLGEAASAAHPSGLRVHFAEGGAPGTHGGSEVSGGRQASVREGARVLLQCVQCSRLLLRRLTVVVQRAHSPPASRHWKRIIVATATIVPPFIWVYTKSPAELAAIARQTVMVGRWMLQSYVIGPAKQLRESLFYVRPGVEDRRGAVERDAVSLANVIRDFHEDMYPNMPLKRLEELRQRTFERLRAGVADPDGMGLIDEQYRHSVRHPIRSILFGDLPRIMLIQLSYQALEVSRVANGIDEVLEGNDINFKIMAMMPVFLAGGLLATWSLLRYRSKYKPVRLRMKLLWRSLFRVISFADNGQGLVLPYLRITAQQHGTRHHTDPTALVVDVPHAQTNLAVAVDHPRSRRLRRHMRSAVAAVGTILGSSLPSRNVEQLGSGGMCDTDATAFSESRSDSESPSDESRNATWDAAPARQLNNYEQGMVLLLSHVMRCMAAEYLRSYAFFHELMEDLNDLESVQSTRYQRLETLKRMRATHTYFF</sequence>
<reference evidence="8 9" key="1">
    <citation type="submission" date="2018-09" db="EMBL/GenBank/DDBJ databases">
        <authorList>
            <person name="Peiro R."/>
            <person name="Begona"/>
            <person name="Cbmso G."/>
            <person name="Lopez M."/>
            <person name="Gonzalez S."/>
        </authorList>
    </citation>
    <scope>NUCLEOTIDE SEQUENCE [LARGE SCALE GENOMIC DNA]</scope>
</reference>
<feature type="region of interest" description="Disordered" evidence="6">
    <location>
        <begin position="430"/>
        <end position="490"/>
    </location>
</feature>
<feature type="compositionally biased region" description="Basic and acidic residues" evidence="6">
    <location>
        <begin position="792"/>
        <end position="802"/>
    </location>
</feature>
<feature type="compositionally biased region" description="Basic and acidic residues" evidence="6">
    <location>
        <begin position="1292"/>
        <end position="1304"/>
    </location>
</feature>
<evidence type="ECO:0000256" key="5">
    <source>
        <dbReference type="ARBA" id="ARBA00023136"/>
    </source>
</evidence>
<protein>
    <submittedName>
        <fullName evidence="8">ATP_synthase_regulation_protein_NCA2</fullName>
    </submittedName>
</protein>
<feature type="transmembrane region" description="Helical" evidence="7">
    <location>
        <begin position="1151"/>
        <end position="1170"/>
    </location>
</feature>
<dbReference type="RefSeq" id="XP_001566669.1">
    <property type="nucleotide sequence ID" value="XM_001566619.1"/>
</dbReference>
<evidence type="ECO:0000256" key="2">
    <source>
        <dbReference type="ARBA" id="ARBA00022692"/>
    </source>
</evidence>
<dbReference type="KEGG" id="lbz:LBRM_30_0360"/>
<evidence type="ECO:0000256" key="7">
    <source>
        <dbReference type="SAM" id="Phobius"/>
    </source>
</evidence>
<organism evidence="8 9">
    <name type="scientific">Leishmania braziliensis MHOM/BR/75/M2904</name>
    <dbReference type="NCBI Taxonomy" id="420245"/>
    <lineage>
        <taxon>Eukaryota</taxon>
        <taxon>Discoba</taxon>
        <taxon>Euglenozoa</taxon>
        <taxon>Kinetoplastea</taxon>
        <taxon>Metakinetoplastina</taxon>
        <taxon>Trypanosomatida</taxon>
        <taxon>Trypanosomatidae</taxon>
        <taxon>Leishmaniinae</taxon>
        <taxon>Leishmania</taxon>
        <taxon>Leishmania braziliensis species complex</taxon>
    </lineage>
</organism>
<comment type="subcellular location">
    <subcellularLocation>
        <location evidence="1">Mitochondrion membrane</location>
        <topology evidence="1">Multi-pass membrane protein</topology>
    </subcellularLocation>
</comment>
<name>A0A3P3ZFY8_LEIBR</name>
<feature type="compositionally biased region" description="Polar residues" evidence="6">
    <location>
        <begin position="442"/>
        <end position="465"/>
    </location>
</feature>
<evidence type="ECO:0000313" key="8">
    <source>
        <dbReference type="EMBL" id="SYZ69206.1"/>
    </source>
</evidence>
<evidence type="ECO:0000256" key="1">
    <source>
        <dbReference type="ARBA" id="ARBA00004225"/>
    </source>
</evidence>
<dbReference type="PANTHER" id="PTHR28234:SF1">
    <property type="entry name" value="NUCLEAR CONTROL OF ATPASE PROTEIN 2"/>
    <property type="match status" value="1"/>
</dbReference>
<keyword evidence="3 7" id="KW-1133">Transmembrane helix</keyword>
<feature type="region of interest" description="Disordered" evidence="6">
    <location>
        <begin position="503"/>
        <end position="540"/>
    </location>
</feature>
<proteinExistence type="predicted"/>
<accession>A0A3P3ZFY8</accession>
<evidence type="ECO:0000256" key="4">
    <source>
        <dbReference type="ARBA" id="ARBA00023128"/>
    </source>
</evidence>
<dbReference type="Proteomes" id="UP000319462">
    <property type="component" value="Chromosome 33"/>
</dbReference>
<gene>
    <name evidence="8" type="ORF">LBRM2904_33.2760</name>
</gene>
<keyword evidence="5 7" id="KW-0472">Membrane</keyword>
<evidence type="ECO:0000256" key="3">
    <source>
        <dbReference type="ARBA" id="ARBA00022989"/>
    </source>
</evidence>
<dbReference type="VEuPathDB" id="TriTrypDB:LbrM.30.0360"/>
<feature type="region of interest" description="Disordered" evidence="6">
    <location>
        <begin position="1284"/>
        <end position="1309"/>
    </location>
</feature>
<feature type="compositionally biased region" description="Polar residues" evidence="6">
    <location>
        <begin position="517"/>
        <end position="533"/>
    </location>
</feature>